<feature type="domain" description="N-acetyltransferase" evidence="16">
    <location>
        <begin position="235"/>
        <end position="384"/>
    </location>
</feature>
<dbReference type="Pfam" id="PF00583">
    <property type="entry name" value="Acetyltransf_1"/>
    <property type="match status" value="1"/>
</dbReference>
<evidence type="ECO:0000256" key="8">
    <source>
        <dbReference type="ARBA" id="ARBA00022603"/>
    </source>
</evidence>
<evidence type="ECO:0000256" key="7">
    <source>
        <dbReference type="ARBA" id="ARBA00022490"/>
    </source>
</evidence>
<evidence type="ECO:0000256" key="13">
    <source>
        <dbReference type="ARBA" id="ARBA00033392"/>
    </source>
</evidence>
<dbReference type="NCBIfam" id="TIGR00088">
    <property type="entry name" value="trmD"/>
    <property type="match status" value="1"/>
</dbReference>
<keyword evidence="11 15" id="KW-0819">tRNA processing</keyword>
<accession>A0A7Z0CJS1</accession>
<dbReference type="CDD" id="cd04301">
    <property type="entry name" value="NAT_SF"/>
    <property type="match status" value="1"/>
</dbReference>
<comment type="similarity">
    <text evidence="3 15">Belongs to the RNA methyltransferase TrmD family.</text>
</comment>
<dbReference type="Gene3D" id="1.10.1270.20">
    <property type="entry name" value="tRNA(m1g37)methyltransferase, domain 2"/>
    <property type="match status" value="1"/>
</dbReference>
<evidence type="ECO:0000256" key="6">
    <source>
        <dbReference type="ARBA" id="ARBA00014679"/>
    </source>
</evidence>
<dbReference type="FunFam" id="3.40.1280.10:FF:000001">
    <property type="entry name" value="tRNA (guanine-N(1)-)-methyltransferase"/>
    <property type="match status" value="1"/>
</dbReference>
<dbReference type="InterPro" id="IPR029026">
    <property type="entry name" value="tRNA_m1G_MTases_N"/>
</dbReference>
<proteinExistence type="inferred from homology"/>
<keyword evidence="10 15" id="KW-0949">S-adenosyl-L-methionine</keyword>
<dbReference type="HAMAP" id="MF_00605">
    <property type="entry name" value="TrmD"/>
    <property type="match status" value="1"/>
</dbReference>
<dbReference type="Pfam" id="PF01746">
    <property type="entry name" value="tRNA_m1G_MT"/>
    <property type="match status" value="1"/>
</dbReference>
<evidence type="ECO:0000256" key="5">
    <source>
        <dbReference type="ARBA" id="ARBA00012807"/>
    </source>
</evidence>
<dbReference type="EMBL" id="JACBZM010000001">
    <property type="protein sequence ID" value="NYI43349.1"/>
    <property type="molecule type" value="Genomic_DNA"/>
</dbReference>
<dbReference type="GO" id="GO:0016747">
    <property type="term" value="F:acyltransferase activity, transferring groups other than amino-acyl groups"/>
    <property type="evidence" value="ECO:0007669"/>
    <property type="project" value="InterPro"/>
</dbReference>
<dbReference type="Gene3D" id="3.40.1280.10">
    <property type="match status" value="1"/>
</dbReference>
<evidence type="ECO:0000256" key="9">
    <source>
        <dbReference type="ARBA" id="ARBA00022679"/>
    </source>
</evidence>
<evidence type="ECO:0000256" key="12">
    <source>
        <dbReference type="ARBA" id="ARBA00029736"/>
    </source>
</evidence>
<dbReference type="PANTHER" id="PTHR46417">
    <property type="entry name" value="TRNA (GUANINE-N(1)-)-METHYLTRANSFERASE"/>
    <property type="match status" value="1"/>
</dbReference>
<dbReference type="EC" id="2.1.1.228" evidence="5 15"/>
<dbReference type="GO" id="GO:0052906">
    <property type="term" value="F:tRNA (guanine(37)-N1)-methyltransferase activity"/>
    <property type="evidence" value="ECO:0007669"/>
    <property type="project" value="UniProtKB-UniRule"/>
</dbReference>
<dbReference type="Gene3D" id="3.40.630.30">
    <property type="match status" value="1"/>
</dbReference>
<keyword evidence="8 15" id="KW-0489">Methyltransferase</keyword>
<evidence type="ECO:0000256" key="11">
    <source>
        <dbReference type="ARBA" id="ARBA00022694"/>
    </source>
</evidence>
<evidence type="ECO:0000256" key="3">
    <source>
        <dbReference type="ARBA" id="ARBA00007630"/>
    </source>
</evidence>
<dbReference type="Proteomes" id="UP000562045">
    <property type="component" value="Unassembled WGS sequence"/>
</dbReference>
<evidence type="ECO:0000313" key="17">
    <source>
        <dbReference type="EMBL" id="NYI43349.1"/>
    </source>
</evidence>
<dbReference type="PROSITE" id="PS51186">
    <property type="entry name" value="GNAT"/>
    <property type="match status" value="1"/>
</dbReference>
<dbReference type="PANTHER" id="PTHR46417:SF1">
    <property type="entry name" value="TRNA (GUANINE-N(1)-)-METHYLTRANSFERASE"/>
    <property type="match status" value="1"/>
</dbReference>
<dbReference type="InterPro" id="IPR016181">
    <property type="entry name" value="Acyl_CoA_acyltransferase"/>
</dbReference>
<dbReference type="AlphaFoldDB" id="A0A7Z0CJS1"/>
<dbReference type="NCBIfam" id="NF000648">
    <property type="entry name" value="PRK00026.1"/>
    <property type="match status" value="1"/>
</dbReference>
<gene>
    <name evidence="15" type="primary">trmD</name>
    <name evidence="17" type="ORF">BJ993_000429</name>
</gene>
<evidence type="ECO:0000256" key="10">
    <source>
        <dbReference type="ARBA" id="ARBA00022691"/>
    </source>
</evidence>
<dbReference type="SUPFAM" id="SSF75217">
    <property type="entry name" value="alpha/beta knot"/>
    <property type="match status" value="1"/>
</dbReference>
<reference evidence="17 18" key="1">
    <citation type="submission" date="2020-07" db="EMBL/GenBank/DDBJ databases">
        <title>Sequencing the genomes of 1000 actinobacteria strains.</title>
        <authorList>
            <person name="Klenk H.-P."/>
        </authorList>
    </citation>
    <scope>NUCLEOTIDE SEQUENCE [LARGE SCALE GENOMIC DNA]</scope>
    <source>
        <strain evidence="17 18">DSM 15131</strain>
    </source>
</reference>
<protein>
    <recommendedName>
        <fullName evidence="6 15">tRNA (guanine-N(1)-)-methyltransferase</fullName>
        <ecNumber evidence="5 15">2.1.1.228</ecNumber>
    </recommendedName>
    <alternativeName>
        <fullName evidence="12 15">M1G-methyltransferase</fullName>
    </alternativeName>
    <alternativeName>
        <fullName evidence="13 15">tRNA [GM37] methyltransferase</fullName>
    </alternativeName>
</protein>
<comment type="subunit">
    <text evidence="4 15">Homodimer.</text>
</comment>
<comment type="subcellular location">
    <subcellularLocation>
        <location evidence="2 15">Cytoplasm</location>
    </subcellularLocation>
</comment>
<keyword evidence="7 15" id="KW-0963">Cytoplasm</keyword>
<dbReference type="InterPro" id="IPR029028">
    <property type="entry name" value="Alpha/beta_knot_MTases"/>
</dbReference>
<evidence type="ECO:0000259" key="16">
    <source>
        <dbReference type="PROSITE" id="PS51186"/>
    </source>
</evidence>
<keyword evidence="9 15" id="KW-0808">Transferase</keyword>
<evidence type="ECO:0000256" key="15">
    <source>
        <dbReference type="HAMAP-Rule" id="MF_00605"/>
    </source>
</evidence>
<dbReference type="InterPro" id="IPR016009">
    <property type="entry name" value="tRNA_MeTrfase_TRMD/TRM10"/>
</dbReference>
<evidence type="ECO:0000256" key="4">
    <source>
        <dbReference type="ARBA" id="ARBA00011738"/>
    </source>
</evidence>
<feature type="binding site" evidence="15">
    <location>
        <begin position="134"/>
        <end position="139"/>
    </location>
    <ligand>
        <name>S-adenosyl-L-methionine</name>
        <dbReference type="ChEBI" id="CHEBI:59789"/>
    </ligand>
</feature>
<name>A0A7Z0CJS1_9ACTN</name>
<dbReference type="CDD" id="cd18080">
    <property type="entry name" value="TrmD-like"/>
    <property type="match status" value="1"/>
</dbReference>
<dbReference type="InterPro" id="IPR002649">
    <property type="entry name" value="tRNA_m1G_MeTrfase_TrmD"/>
</dbReference>
<evidence type="ECO:0000256" key="2">
    <source>
        <dbReference type="ARBA" id="ARBA00004496"/>
    </source>
</evidence>
<dbReference type="InterPro" id="IPR023148">
    <property type="entry name" value="tRNA_m1G_MeTrfase_C_sf"/>
</dbReference>
<comment type="catalytic activity">
    <reaction evidence="14 15">
        <text>guanosine(37) in tRNA + S-adenosyl-L-methionine = N(1)-methylguanosine(37) in tRNA + S-adenosyl-L-homocysteine + H(+)</text>
        <dbReference type="Rhea" id="RHEA:36899"/>
        <dbReference type="Rhea" id="RHEA-COMP:10145"/>
        <dbReference type="Rhea" id="RHEA-COMP:10147"/>
        <dbReference type="ChEBI" id="CHEBI:15378"/>
        <dbReference type="ChEBI" id="CHEBI:57856"/>
        <dbReference type="ChEBI" id="CHEBI:59789"/>
        <dbReference type="ChEBI" id="CHEBI:73542"/>
        <dbReference type="ChEBI" id="CHEBI:74269"/>
        <dbReference type="EC" id="2.1.1.228"/>
    </reaction>
</comment>
<evidence type="ECO:0000256" key="1">
    <source>
        <dbReference type="ARBA" id="ARBA00002634"/>
    </source>
</evidence>
<feature type="binding site" evidence="15">
    <location>
        <position position="110"/>
    </location>
    <ligand>
        <name>S-adenosyl-L-methionine</name>
        <dbReference type="ChEBI" id="CHEBI:59789"/>
    </ligand>
</feature>
<comment type="function">
    <text evidence="1 15">Specifically methylates guanosine-37 in various tRNAs.</text>
</comment>
<evidence type="ECO:0000256" key="14">
    <source>
        <dbReference type="ARBA" id="ARBA00047783"/>
    </source>
</evidence>
<organism evidence="17 18">
    <name type="scientific">Nocardioides aromaticivorans</name>
    <dbReference type="NCBI Taxonomy" id="200618"/>
    <lineage>
        <taxon>Bacteria</taxon>
        <taxon>Bacillati</taxon>
        <taxon>Actinomycetota</taxon>
        <taxon>Actinomycetes</taxon>
        <taxon>Propionibacteriales</taxon>
        <taxon>Nocardioidaceae</taxon>
        <taxon>Nocardioides</taxon>
    </lineage>
</organism>
<evidence type="ECO:0000313" key="18">
    <source>
        <dbReference type="Proteomes" id="UP000562045"/>
    </source>
</evidence>
<dbReference type="GO" id="GO:0005829">
    <property type="term" value="C:cytosol"/>
    <property type="evidence" value="ECO:0007669"/>
    <property type="project" value="TreeGrafter"/>
</dbReference>
<sequence>MRLDYLTIFPDFFAPLELSLPGKAAASGLLEFHVHDLRQWAHDRHRTVDDTPYGGGAGMVMKPEPWGEAFDAIGVDADTTVVFTTPSGEPFDQRVAEDLATRGRIVFACGRYEGIDQRVIDHAREIAEVREISLGDYVLNGGEVAALAVTEAVVRLLPGFMGNAESLVEESHGASGLLEYPVYTKPRTWRGRDVPDVLLSGDHGKVAAWRREEARRRTAQRRPDLLHPSVLDDGTPIVRARPGDAGEILTLQRACWLQEAQANDTLDIPALHESLDDVRAWLGEWDTWVVRRAGRLVGAVRGRLEGGERWDIGRIMVAPDLQGSGLGRVLLEHIQAVAPAEATSYVLFTGAGSVRNQRMYRKAGFRLRPDLPAPPNAVVLTKRR</sequence>
<dbReference type="InterPro" id="IPR000182">
    <property type="entry name" value="GNAT_dom"/>
</dbReference>
<dbReference type="GO" id="GO:0002939">
    <property type="term" value="P:tRNA N1-guanine methylation"/>
    <property type="evidence" value="ECO:0007669"/>
    <property type="project" value="TreeGrafter"/>
</dbReference>
<dbReference type="SUPFAM" id="SSF55729">
    <property type="entry name" value="Acyl-CoA N-acyltransferases (Nat)"/>
    <property type="match status" value="1"/>
</dbReference>
<comment type="caution">
    <text evidence="17">The sequence shown here is derived from an EMBL/GenBank/DDBJ whole genome shotgun (WGS) entry which is preliminary data.</text>
</comment>